<proteinExistence type="predicted"/>
<sequence>MGQGGVGVKEGKGGLDESGGGEKEGMHGMDEGGGGGKEGMHGLHEGGGGVKEVSSAGIGGLVHGMGKGWEVELIRRNRTDSTERSTVEPRRRFLAGTFRTPEDVALPAEPLDALLMELLNAPPVEPEPEVAPAPRRPRHVTQVPRHLSAEGDSPITPTNHRDRAHTRVARS</sequence>
<feature type="region of interest" description="Disordered" evidence="1">
    <location>
        <begin position="1"/>
        <end position="55"/>
    </location>
</feature>
<dbReference type="Proteomes" id="UP000076858">
    <property type="component" value="Unassembled WGS sequence"/>
</dbReference>
<protein>
    <submittedName>
        <fullName evidence="2">Uncharacterized protein</fullName>
    </submittedName>
</protein>
<evidence type="ECO:0000313" key="2">
    <source>
        <dbReference type="EMBL" id="KZS11996.1"/>
    </source>
</evidence>
<feature type="region of interest" description="Disordered" evidence="1">
    <location>
        <begin position="124"/>
        <end position="171"/>
    </location>
</feature>
<evidence type="ECO:0000313" key="3">
    <source>
        <dbReference type="Proteomes" id="UP000076858"/>
    </source>
</evidence>
<dbReference type="AlphaFoldDB" id="A0A164V5T4"/>
<name>A0A164V5T4_9CRUS</name>
<dbReference type="EMBL" id="LRGB01001411">
    <property type="protein sequence ID" value="KZS11996.1"/>
    <property type="molecule type" value="Genomic_DNA"/>
</dbReference>
<feature type="compositionally biased region" description="Basic and acidic residues" evidence="1">
    <location>
        <begin position="9"/>
        <end position="30"/>
    </location>
</feature>
<organism evidence="2 3">
    <name type="scientific">Daphnia magna</name>
    <dbReference type="NCBI Taxonomy" id="35525"/>
    <lineage>
        <taxon>Eukaryota</taxon>
        <taxon>Metazoa</taxon>
        <taxon>Ecdysozoa</taxon>
        <taxon>Arthropoda</taxon>
        <taxon>Crustacea</taxon>
        <taxon>Branchiopoda</taxon>
        <taxon>Diplostraca</taxon>
        <taxon>Cladocera</taxon>
        <taxon>Anomopoda</taxon>
        <taxon>Daphniidae</taxon>
        <taxon>Daphnia</taxon>
    </lineage>
</organism>
<accession>A0A164V5T4</accession>
<keyword evidence="3" id="KW-1185">Reference proteome</keyword>
<reference evidence="2 3" key="1">
    <citation type="submission" date="2016-03" db="EMBL/GenBank/DDBJ databases">
        <title>EvidentialGene: Evidence-directed Construction of Genes on Genomes.</title>
        <authorList>
            <person name="Gilbert D.G."/>
            <person name="Choi J.-H."/>
            <person name="Mockaitis K."/>
            <person name="Colbourne J."/>
            <person name="Pfrender M."/>
        </authorList>
    </citation>
    <scope>NUCLEOTIDE SEQUENCE [LARGE SCALE GENOMIC DNA]</scope>
    <source>
        <strain evidence="2 3">Xinb3</strain>
        <tissue evidence="2">Complete organism</tissue>
    </source>
</reference>
<comment type="caution">
    <text evidence="2">The sequence shown here is derived from an EMBL/GenBank/DDBJ whole genome shotgun (WGS) entry which is preliminary data.</text>
</comment>
<gene>
    <name evidence="2" type="ORF">APZ42_023186</name>
</gene>
<feature type="compositionally biased region" description="Basic residues" evidence="1">
    <location>
        <begin position="162"/>
        <end position="171"/>
    </location>
</feature>
<evidence type="ECO:0000256" key="1">
    <source>
        <dbReference type="SAM" id="MobiDB-lite"/>
    </source>
</evidence>